<reference evidence="1" key="1">
    <citation type="submission" date="2024-12" db="EMBL/GenBank/DDBJ databases">
        <authorList>
            <person name="Wu N."/>
        </authorList>
    </citation>
    <scope>NUCLEOTIDE SEQUENCE</scope>
    <source>
        <strain evidence="1">P15</strain>
    </source>
</reference>
<evidence type="ECO:0000313" key="1">
    <source>
        <dbReference type="EMBL" id="MFM9329532.1"/>
    </source>
</evidence>
<comment type="caution">
    <text evidence="1">The sequence shown here is derived from an EMBL/GenBank/DDBJ whole genome shotgun (WGS) entry which is preliminary data.</text>
</comment>
<name>A0ACC7P5F5_9BACL</name>
<protein>
    <submittedName>
        <fullName evidence="1">Aromatic acid exporter family protein</fullName>
    </submittedName>
</protein>
<dbReference type="Proteomes" id="UP001631969">
    <property type="component" value="Unassembled WGS sequence"/>
</dbReference>
<accession>A0ACC7P5F5</accession>
<evidence type="ECO:0000313" key="2">
    <source>
        <dbReference type="Proteomes" id="UP001631969"/>
    </source>
</evidence>
<keyword evidence="2" id="KW-1185">Reference proteome</keyword>
<proteinExistence type="predicted"/>
<organism evidence="1 2">
    <name type="scientific">Paenibacillus mesotrionivorans</name>
    <dbReference type="NCBI Taxonomy" id="3160968"/>
    <lineage>
        <taxon>Bacteria</taxon>
        <taxon>Bacillati</taxon>
        <taxon>Bacillota</taxon>
        <taxon>Bacilli</taxon>
        <taxon>Bacillales</taxon>
        <taxon>Paenibacillaceae</taxon>
        <taxon>Paenibacillus</taxon>
    </lineage>
</organism>
<dbReference type="EMBL" id="JBJURJ010000009">
    <property type="protein sequence ID" value="MFM9329532.1"/>
    <property type="molecule type" value="Genomic_DNA"/>
</dbReference>
<sequence>MKIGFRTLKTAIGVALSVFIAQSLGLQYFTAAGILTLLCIQKSRKQSFQAALSRLFACLISLFASTLLFEAIGYGAYTFLVLLLFFIPLTVRLGIHQGIASSIVIVMHVYMHGQWEWSFFLNEICVILIGLGVALAVNWYMPSIDKELNRHKDQVDGLIAAILKEISLYLKEGQTSWDGKELLLLGDTLRKASELAVLDDENSLHRKDNSYRHYFGLKRRQYEILDRMLPAVSGISIQMEQGHRIGELIEEMNAHMSGGIPSPHLGEKLRSIREFHKLLPMPVTRDEFENRASLYAVANELERFIETL</sequence>
<gene>
    <name evidence="1" type="ORF">ACI1P1_14660</name>
</gene>